<name>A0ACB7SJ42_HYAAI</name>
<dbReference type="EMBL" id="CM023484">
    <property type="protein sequence ID" value="KAH6932679.1"/>
    <property type="molecule type" value="Genomic_DNA"/>
</dbReference>
<organism evidence="1 2">
    <name type="scientific">Hyalomma asiaticum</name>
    <name type="common">Tick</name>
    <dbReference type="NCBI Taxonomy" id="266040"/>
    <lineage>
        <taxon>Eukaryota</taxon>
        <taxon>Metazoa</taxon>
        <taxon>Ecdysozoa</taxon>
        <taxon>Arthropoda</taxon>
        <taxon>Chelicerata</taxon>
        <taxon>Arachnida</taxon>
        <taxon>Acari</taxon>
        <taxon>Parasitiformes</taxon>
        <taxon>Ixodida</taxon>
        <taxon>Ixodoidea</taxon>
        <taxon>Ixodidae</taxon>
        <taxon>Hyalomminae</taxon>
        <taxon>Hyalomma</taxon>
    </lineage>
</organism>
<evidence type="ECO:0000313" key="1">
    <source>
        <dbReference type="EMBL" id="KAH6932679.1"/>
    </source>
</evidence>
<evidence type="ECO:0000313" key="2">
    <source>
        <dbReference type="Proteomes" id="UP000821845"/>
    </source>
</evidence>
<protein>
    <submittedName>
        <fullName evidence="1">Uncharacterized protein</fullName>
    </submittedName>
</protein>
<reference evidence="1" key="1">
    <citation type="submission" date="2020-05" db="EMBL/GenBank/DDBJ databases">
        <title>Large-scale comparative analyses of tick genomes elucidate their genetic diversity and vector capacities.</title>
        <authorList>
            <person name="Jia N."/>
            <person name="Wang J."/>
            <person name="Shi W."/>
            <person name="Du L."/>
            <person name="Sun Y."/>
            <person name="Zhan W."/>
            <person name="Jiang J."/>
            <person name="Wang Q."/>
            <person name="Zhang B."/>
            <person name="Ji P."/>
            <person name="Sakyi L.B."/>
            <person name="Cui X."/>
            <person name="Yuan T."/>
            <person name="Jiang B."/>
            <person name="Yang W."/>
            <person name="Lam T.T.-Y."/>
            <person name="Chang Q."/>
            <person name="Ding S."/>
            <person name="Wang X."/>
            <person name="Zhu J."/>
            <person name="Ruan X."/>
            <person name="Zhao L."/>
            <person name="Wei J."/>
            <person name="Que T."/>
            <person name="Du C."/>
            <person name="Cheng J."/>
            <person name="Dai P."/>
            <person name="Han X."/>
            <person name="Huang E."/>
            <person name="Gao Y."/>
            <person name="Liu J."/>
            <person name="Shao H."/>
            <person name="Ye R."/>
            <person name="Li L."/>
            <person name="Wei W."/>
            <person name="Wang X."/>
            <person name="Wang C."/>
            <person name="Yang T."/>
            <person name="Huo Q."/>
            <person name="Li W."/>
            <person name="Guo W."/>
            <person name="Chen H."/>
            <person name="Zhou L."/>
            <person name="Ni X."/>
            <person name="Tian J."/>
            <person name="Zhou Y."/>
            <person name="Sheng Y."/>
            <person name="Liu T."/>
            <person name="Pan Y."/>
            <person name="Xia L."/>
            <person name="Li J."/>
            <person name="Zhao F."/>
            <person name="Cao W."/>
        </authorList>
    </citation>
    <scope>NUCLEOTIDE SEQUENCE</scope>
    <source>
        <strain evidence="1">Hyas-2018</strain>
    </source>
</reference>
<gene>
    <name evidence="1" type="ORF">HPB50_008704</name>
</gene>
<dbReference type="Proteomes" id="UP000821845">
    <property type="component" value="Chromosome 4"/>
</dbReference>
<comment type="caution">
    <text evidence="1">The sequence shown here is derived from an EMBL/GenBank/DDBJ whole genome shotgun (WGS) entry which is preliminary data.</text>
</comment>
<sequence length="191" mass="20860">MWCDSSPCSLHVISCDPGPGCPGHIGATLGAYDELSAERLRASHIPAHKPVTCGIANAPSSREFQRSSPGGRILSIHTSAREADGSAPPTSALSHSSNERPSGFAPRQRSRTHRQGALKAMLRTDVTVYWVQLISYVRNGHQRRRGPRNVRARARWTSLVRLQHLLRSLLTTARLLSTRVHSGAPSAAHQR</sequence>
<keyword evidence="2" id="KW-1185">Reference proteome</keyword>
<proteinExistence type="predicted"/>
<accession>A0ACB7SJ42</accession>